<dbReference type="Gene3D" id="3.40.50.12780">
    <property type="entry name" value="N-terminal domain of ligase-like"/>
    <property type="match status" value="1"/>
</dbReference>
<dbReference type="Pfam" id="PF00501">
    <property type="entry name" value="AMP-binding"/>
    <property type="match status" value="1"/>
</dbReference>
<dbReference type="PANTHER" id="PTHR43767:SF1">
    <property type="entry name" value="NONRIBOSOMAL PEPTIDE SYNTHASE PES1 (EUROFUNG)-RELATED"/>
    <property type="match status" value="1"/>
</dbReference>
<dbReference type="PROSITE" id="PS00455">
    <property type="entry name" value="AMP_BINDING"/>
    <property type="match status" value="1"/>
</dbReference>
<feature type="domain" description="AMP-dependent synthetase/ligase" evidence="4">
    <location>
        <begin position="10"/>
        <end position="344"/>
    </location>
</feature>
<dbReference type="GO" id="GO:0016878">
    <property type="term" value="F:acid-thiol ligase activity"/>
    <property type="evidence" value="ECO:0007669"/>
    <property type="project" value="UniProtKB-ARBA"/>
</dbReference>
<name>A0A1B3WEY7_9FIRM</name>
<dbReference type="Proteomes" id="UP000094757">
    <property type="component" value="Chromosome"/>
</dbReference>
<keyword evidence="3" id="KW-0472">Membrane</keyword>
<evidence type="ECO:0000313" key="7">
    <source>
        <dbReference type="Proteomes" id="UP000094757"/>
    </source>
</evidence>
<comment type="similarity">
    <text evidence="1">Belongs to the ATP-dependent AMP-binding enzyme family.</text>
</comment>
<evidence type="ECO:0000256" key="3">
    <source>
        <dbReference type="SAM" id="Phobius"/>
    </source>
</evidence>
<dbReference type="PANTHER" id="PTHR43767">
    <property type="entry name" value="LONG-CHAIN-FATTY-ACID--COA LIGASE"/>
    <property type="match status" value="1"/>
</dbReference>
<accession>A0A1B3WEY7</accession>
<evidence type="ECO:0000313" key="6">
    <source>
        <dbReference type="EMBL" id="AOH39534.1"/>
    </source>
</evidence>
<dbReference type="InterPro" id="IPR045851">
    <property type="entry name" value="AMP-bd_C_sf"/>
</dbReference>
<dbReference type="InterPro" id="IPR050237">
    <property type="entry name" value="ATP-dep_AMP-bd_enzyme"/>
</dbReference>
<dbReference type="InterPro" id="IPR025110">
    <property type="entry name" value="AMP-bd_C"/>
</dbReference>
<dbReference type="InterPro" id="IPR020845">
    <property type="entry name" value="AMP-binding_CS"/>
</dbReference>
<feature type="transmembrane region" description="Helical" evidence="3">
    <location>
        <begin position="50"/>
        <end position="75"/>
    </location>
</feature>
<dbReference type="STRING" id="39950.BCB69_06000"/>
<dbReference type="RefSeq" id="WP_069177311.1">
    <property type="nucleotide sequence ID" value="NZ_CP017037.1"/>
</dbReference>
<protein>
    <submittedName>
        <fullName evidence="6">Long-chain fatty acid--CoA ligase</fullName>
    </submittedName>
</protein>
<proteinExistence type="inferred from homology"/>
<dbReference type="EMBL" id="CP017037">
    <property type="protein sequence ID" value="AOH39534.1"/>
    <property type="molecule type" value="Genomic_DNA"/>
</dbReference>
<organism evidence="6 7">
    <name type="scientific">Dialister pneumosintes</name>
    <dbReference type="NCBI Taxonomy" id="39950"/>
    <lineage>
        <taxon>Bacteria</taxon>
        <taxon>Bacillati</taxon>
        <taxon>Bacillota</taxon>
        <taxon>Negativicutes</taxon>
        <taxon>Veillonellales</taxon>
        <taxon>Veillonellaceae</taxon>
        <taxon>Dialister</taxon>
    </lineage>
</organism>
<dbReference type="Gene3D" id="3.30.300.30">
    <property type="match status" value="1"/>
</dbReference>
<dbReference type="InterPro" id="IPR042099">
    <property type="entry name" value="ANL_N_sf"/>
</dbReference>
<dbReference type="SUPFAM" id="SSF56801">
    <property type="entry name" value="Acetyl-CoA synthetase-like"/>
    <property type="match status" value="1"/>
</dbReference>
<gene>
    <name evidence="6" type="ORF">BCB69_06000</name>
</gene>
<keyword evidence="2 6" id="KW-0436">Ligase</keyword>
<sequence length="478" mass="53322">MFLHQIFQKADPQRMAFVGKQNMTYGQLTALVRMYRNDFYRRGIRRGDRVALYSSNSAEFIIVYIAVVSLGAVIIPVNNSLVDREVEFILKDAGAKLLVTDKSMEVTVEQVSIEEMKVEAEKGKAEEAPAFPSDLTEDDVCTFVYTSGTTGNPKGAMLSHKNLIRNAEQTNAVLKHTPEDMALCVLPMFHCYGWTVSVLVPLLVGCTIVVMSSKNPTEIVNTIAKHQVTIAAMVPPMYHLLARFGKEDLMRSVRVFVSGGASLPQTVAETFNEKYGHFVIIGYGLTEASPVVSMLPQDRPKSLSAGPALPGIEVKVVNGEGLDCKTGEVGELLVRGDNVMKGYWHQEEETKKVLLSDGWLRTGDLAYLDKDEFVYIVDRIKDLIIVNGENIYPGEVESCIYEFPGVSECAVVGHQDDLRGEAVWAYIVMKLDEELDENAIRRFMKERIAAYKVPRHFVVIDEMPKNSTGKILKRALRQ</sequence>
<dbReference type="KEGG" id="dpn:BCB69_06000"/>
<evidence type="ECO:0000259" key="5">
    <source>
        <dbReference type="Pfam" id="PF13193"/>
    </source>
</evidence>
<keyword evidence="3" id="KW-0812">Transmembrane</keyword>
<dbReference type="FunFam" id="3.30.300.30:FF:000008">
    <property type="entry name" value="2,3-dihydroxybenzoate-AMP ligase"/>
    <property type="match status" value="1"/>
</dbReference>
<dbReference type="NCBIfam" id="NF004837">
    <property type="entry name" value="PRK06187.1"/>
    <property type="match status" value="1"/>
</dbReference>
<dbReference type="AlphaFoldDB" id="A0A1B3WEY7"/>
<evidence type="ECO:0000256" key="1">
    <source>
        <dbReference type="ARBA" id="ARBA00006432"/>
    </source>
</evidence>
<reference evidence="7" key="1">
    <citation type="submission" date="2016-08" db="EMBL/GenBank/DDBJ databases">
        <authorList>
            <person name="Holder M.E."/>
            <person name="Ajami N.J."/>
            <person name="Petrosino J.F."/>
        </authorList>
    </citation>
    <scope>NUCLEOTIDE SEQUENCE [LARGE SCALE GENOMIC DNA]</scope>
    <source>
        <strain evidence="7">F0677</strain>
    </source>
</reference>
<keyword evidence="3" id="KW-1133">Transmembrane helix</keyword>
<evidence type="ECO:0000259" key="4">
    <source>
        <dbReference type="Pfam" id="PF00501"/>
    </source>
</evidence>
<evidence type="ECO:0000256" key="2">
    <source>
        <dbReference type="ARBA" id="ARBA00022598"/>
    </source>
</evidence>
<dbReference type="Pfam" id="PF13193">
    <property type="entry name" value="AMP-binding_C"/>
    <property type="match status" value="1"/>
</dbReference>
<dbReference type="InterPro" id="IPR000873">
    <property type="entry name" value="AMP-dep_synth/lig_dom"/>
</dbReference>
<feature type="domain" description="AMP-binding enzyme C-terminal" evidence="5">
    <location>
        <begin position="395"/>
        <end position="470"/>
    </location>
</feature>